<name>A0ACC1BJW0_9ROSI</name>
<dbReference type="Proteomes" id="UP001164250">
    <property type="component" value="Chromosome 4"/>
</dbReference>
<protein>
    <submittedName>
        <fullName evidence="1">Uncharacterized protein</fullName>
    </submittedName>
</protein>
<evidence type="ECO:0000313" key="2">
    <source>
        <dbReference type="Proteomes" id="UP001164250"/>
    </source>
</evidence>
<dbReference type="EMBL" id="CM047900">
    <property type="protein sequence ID" value="KAJ0099213.1"/>
    <property type="molecule type" value="Genomic_DNA"/>
</dbReference>
<gene>
    <name evidence="1" type="ORF">Patl1_21742</name>
</gene>
<keyword evidence="2" id="KW-1185">Reference proteome</keyword>
<sequence>MEKVTETPLKSPEQAADTLLEHKTPLQNRQTDEQISQDSGNELKKTNTPDRLKVPKAFKYRSPTDAMMSPVSKGLLARNRKGGVLLPPSISQPKIQELLVQDVGLFQN</sequence>
<proteinExistence type="predicted"/>
<reference evidence="2" key="1">
    <citation type="journal article" date="2023" name="G3 (Bethesda)">
        <title>Genome assembly and association tests identify interacting loci associated with vigor, precocity, and sex in interspecific pistachio rootstocks.</title>
        <authorList>
            <person name="Palmer W."/>
            <person name="Jacygrad E."/>
            <person name="Sagayaradj S."/>
            <person name="Cavanaugh K."/>
            <person name="Han R."/>
            <person name="Bertier L."/>
            <person name="Beede B."/>
            <person name="Kafkas S."/>
            <person name="Golino D."/>
            <person name="Preece J."/>
            <person name="Michelmore R."/>
        </authorList>
    </citation>
    <scope>NUCLEOTIDE SEQUENCE [LARGE SCALE GENOMIC DNA]</scope>
</reference>
<comment type="caution">
    <text evidence="1">The sequence shown here is derived from an EMBL/GenBank/DDBJ whole genome shotgun (WGS) entry which is preliminary data.</text>
</comment>
<accession>A0ACC1BJW0</accession>
<organism evidence="1 2">
    <name type="scientific">Pistacia atlantica</name>
    <dbReference type="NCBI Taxonomy" id="434234"/>
    <lineage>
        <taxon>Eukaryota</taxon>
        <taxon>Viridiplantae</taxon>
        <taxon>Streptophyta</taxon>
        <taxon>Embryophyta</taxon>
        <taxon>Tracheophyta</taxon>
        <taxon>Spermatophyta</taxon>
        <taxon>Magnoliopsida</taxon>
        <taxon>eudicotyledons</taxon>
        <taxon>Gunneridae</taxon>
        <taxon>Pentapetalae</taxon>
        <taxon>rosids</taxon>
        <taxon>malvids</taxon>
        <taxon>Sapindales</taxon>
        <taxon>Anacardiaceae</taxon>
        <taxon>Pistacia</taxon>
    </lineage>
</organism>
<evidence type="ECO:0000313" key="1">
    <source>
        <dbReference type="EMBL" id="KAJ0099213.1"/>
    </source>
</evidence>